<dbReference type="AlphaFoldDB" id="A0A1T4MYN9"/>
<reference evidence="2 3" key="1">
    <citation type="submission" date="2017-02" db="EMBL/GenBank/DDBJ databases">
        <authorList>
            <person name="Peterson S.W."/>
        </authorList>
    </citation>
    <scope>NUCLEOTIDE SEQUENCE [LARGE SCALE GENOMIC DNA]</scope>
    <source>
        <strain evidence="2 3">ATCC BAA-1030</strain>
    </source>
</reference>
<evidence type="ECO:0000313" key="2">
    <source>
        <dbReference type="EMBL" id="SJZ71966.1"/>
    </source>
</evidence>
<evidence type="ECO:0000313" key="3">
    <source>
        <dbReference type="Proteomes" id="UP000190328"/>
    </source>
</evidence>
<dbReference type="Proteomes" id="UP000190328">
    <property type="component" value="Unassembled WGS sequence"/>
</dbReference>
<feature type="transmembrane region" description="Helical" evidence="1">
    <location>
        <begin position="9"/>
        <end position="31"/>
    </location>
</feature>
<evidence type="ECO:0000256" key="1">
    <source>
        <dbReference type="SAM" id="Phobius"/>
    </source>
</evidence>
<proteinExistence type="predicted"/>
<sequence>MTENEKRSLGFGLGCGIVLGAGISFGIYSLVANRKLSSKAILRKVRRHFAKEGEIRGSFIHQEIEHFPQMDVSIPVYRGGIVRLENEMLVSYEFLADSKTGVLVDFQQIGIEEND</sequence>
<keyword evidence="1" id="KW-0812">Transmembrane</keyword>
<keyword evidence="1" id="KW-0472">Membrane</keyword>
<organism evidence="2 3">
    <name type="scientific">Pilibacter termitis</name>
    <dbReference type="NCBI Taxonomy" id="263852"/>
    <lineage>
        <taxon>Bacteria</taxon>
        <taxon>Bacillati</taxon>
        <taxon>Bacillota</taxon>
        <taxon>Bacilli</taxon>
        <taxon>Lactobacillales</taxon>
        <taxon>Enterococcaceae</taxon>
        <taxon>Pilibacter</taxon>
    </lineage>
</organism>
<gene>
    <name evidence="2" type="ORF">SAMN02745116_01253</name>
</gene>
<dbReference type="OrthoDB" id="2989832at2"/>
<dbReference type="EMBL" id="FUXI01000012">
    <property type="protein sequence ID" value="SJZ71966.1"/>
    <property type="molecule type" value="Genomic_DNA"/>
</dbReference>
<keyword evidence="1" id="KW-1133">Transmembrane helix</keyword>
<keyword evidence="3" id="KW-1185">Reference proteome</keyword>
<name>A0A1T4MYN9_9ENTE</name>
<dbReference type="STRING" id="263852.SAMN02745116_01253"/>
<accession>A0A1T4MYN9</accession>
<dbReference type="RefSeq" id="WP_078807188.1">
    <property type="nucleotide sequence ID" value="NZ_FUXI01000012.1"/>
</dbReference>
<protein>
    <submittedName>
        <fullName evidence="2">Predicted small secreted protein</fullName>
    </submittedName>
</protein>